<sequence length="59" mass="6542">MSVEIIEKRGVPSGFGEAHVDAGGYARLYAESISDPEGFWGREGLRLDWIEPYGKVKNT</sequence>
<dbReference type="Pfam" id="PF16177">
    <property type="entry name" value="ACAS_N"/>
    <property type="match status" value="1"/>
</dbReference>
<evidence type="ECO:0000259" key="1">
    <source>
        <dbReference type="Pfam" id="PF16177"/>
    </source>
</evidence>
<dbReference type="AlphaFoldDB" id="A0A419A542"/>
<dbReference type="InterPro" id="IPR042099">
    <property type="entry name" value="ANL_N_sf"/>
</dbReference>
<reference evidence="3" key="1">
    <citation type="submission" date="2018-09" db="EMBL/GenBank/DDBJ databases">
        <title>Paracoccus onubensis nov. sp. a moderate halophilic bacterium isolated from Gruta de las Maravillas (Aracena, Spain).</title>
        <authorList>
            <person name="Jurado V."/>
            <person name="Gutierrez-Patricio S."/>
            <person name="Gonzalez-Pimentel J.L."/>
            <person name="Miller A.Z."/>
            <person name="Laiz L."/>
            <person name="Saiz-Jimenez C."/>
        </authorList>
    </citation>
    <scope>NUCLEOTIDE SEQUENCE [LARGE SCALE GENOMIC DNA]</scope>
    <source>
        <strain evidence="3">DSM 26381</strain>
    </source>
</reference>
<accession>A0A419A542</accession>
<dbReference type="EMBL" id="QZEW01000056">
    <property type="protein sequence ID" value="RJL10889.1"/>
    <property type="molecule type" value="Genomic_DNA"/>
</dbReference>
<feature type="non-terminal residue" evidence="2">
    <location>
        <position position="59"/>
    </location>
</feature>
<evidence type="ECO:0000313" key="3">
    <source>
        <dbReference type="Proteomes" id="UP000283587"/>
    </source>
</evidence>
<organism evidence="2 3">
    <name type="scientific">Paracoccus siganidrum</name>
    <dbReference type="NCBI Taxonomy" id="1276757"/>
    <lineage>
        <taxon>Bacteria</taxon>
        <taxon>Pseudomonadati</taxon>
        <taxon>Pseudomonadota</taxon>
        <taxon>Alphaproteobacteria</taxon>
        <taxon>Rhodobacterales</taxon>
        <taxon>Paracoccaceae</taxon>
        <taxon>Paracoccus</taxon>
    </lineage>
</organism>
<protein>
    <recommendedName>
        <fullName evidence="1">Acetyl-coenzyme A synthetase N-terminal domain-containing protein</fullName>
    </recommendedName>
</protein>
<comment type="caution">
    <text evidence="2">The sequence shown here is derived from an EMBL/GenBank/DDBJ whole genome shotgun (WGS) entry which is preliminary data.</text>
</comment>
<feature type="domain" description="Acetyl-coenzyme A synthetase N-terminal" evidence="1">
    <location>
        <begin position="25"/>
        <end position="58"/>
    </location>
</feature>
<dbReference type="InterPro" id="IPR032387">
    <property type="entry name" value="ACAS_N"/>
</dbReference>
<dbReference type="OrthoDB" id="9803968at2"/>
<keyword evidence="3" id="KW-1185">Reference proteome</keyword>
<evidence type="ECO:0000313" key="2">
    <source>
        <dbReference type="EMBL" id="RJL10889.1"/>
    </source>
</evidence>
<gene>
    <name evidence="2" type="ORF">D3P05_13510</name>
</gene>
<dbReference type="Gene3D" id="3.40.50.12780">
    <property type="entry name" value="N-terminal domain of ligase-like"/>
    <property type="match status" value="1"/>
</dbReference>
<proteinExistence type="predicted"/>
<name>A0A419A542_9RHOB</name>
<dbReference type="Proteomes" id="UP000283587">
    <property type="component" value="Unassembled WGS sequence"/>
</dbReference>